<evidence type="ECO:0000256" key="14">
    <source>
        <dbReference type="RuleBase" id="RU003357"/>
    </source>
</evidence>
<name>A0A6M2BPX8_9GAMM</name>
<accession>A0A6M2BPX8</accession>
<keyword evidence="18" id="KW-0675">Receptor</keyword>
<dbReference type="Pfam" id="PF07715">
    <property type="entry name" value="Plug"/>
    <property type="match status" value="1"/>
</dbReference>
<evidence type="ECO:0000256" key="4">
    <source>
        <dbReference type="ARBA" id="ARBA00022496"/>
    </source>
</evidence>
<feature type="short sequence motif" description="TonB C-terminal box" evidence="13">
    <location>
        <begin position="852"/>
        <end position="869"/>
    </location>
</feature>
<evidence type="ECO:0000256" key="10">
    <source>
        <dbReference type="ARBA" id="ARBA00023136"/>
    </source>
</evidence>
<evidence type="ECO:0000256" key="13">
    <source>
        <dbReference type="PROSITE-ProRule" id="PRU10144"/>
    </source>
</evidence>
<dbReference type="PROSITE" id="PS01156">
    <property type="entry name" value="TONB_DEPENDENT_REC_2"/>
    <property type="match status" value="1"/>
</dbReference>
<keyword evidence="8" id="KW-0406">Ion transport</keyword>
<feature type="compositionally biased region" description="Low complexity" evidence="15">
    <location>
        <begin position="57"/>
        <end position="72"/>
    </location>
</feature>
<dbReference type="PANTHER" id="PTHR32552:SF81">
    <property type="entry name" value="TONB-DEPENDENT OUTER MEMBRANE RECEPTOR"/>
    <property type="match status" value="1"/>
</dbReference>
<sequence>MVKAHQPCATHAVAVPGRGARPGVPRAAPAFGLLLIAALWSGASLAQAPGTAGGGAATPVAAPDAVPADTATSNDDGAAPRTAATAVEAAPLKTIPVGKPELPPIPPDGTERRQIAEVIVTAQKTAQRLQDVPMSITAVTGDFMRDVGANTIADVSAYIPNVKFSSDTDPALGQINIRGFGTSPLNSGFESSVGFVEDDLFLARSPYITDGMFDVDRVEVLRGPQGTLFGKNTTAGVFSVYTRNPTPQFSADLNSSYADPQELRVEAGAGGMFADWGGLRVSLLDVDHKGGELQNTYSGHGFDDLEQLAGRIKLLLKPFDGFESTLTLQQSKTDGDYWPVQLSDLADSTMTFLRHYDPDVDDNGYNHKLSNNFDGYVHKQSKTAGLVNKWDIGDLGPIHRLNSTLILGYSEMGVDASPDLDNSPADIATLRTIWNHQQHSAEWRFSGDFDNGLFGLGDSLNVLLGGFYMDTHFRQSTVASAGHDIAAYLATGDAVRQISGSTTTLPLPGLGVLGDLLAGVVAPVIGDDHVTLLYDTQVQTRALFMQAIWHLSERWALTPGVRFNWESKTADLSGQSTCTAPPLCVMKIALSAKDYDVRGLSRDETDISPKVSLQYFWGKDVTLYTSYARGYKSGGFNAASFDGTNLMFEPENVQSWEAGIKGKWFDHSLNVNLDVFHSYFDNLQTLAIDGAFINVANAATAISQGVEMDFRWLTPLRFLNISGSLGLLDAHYDSYPDGQATADMPSGSTQDLSGKTLSFAPKVTASLTPTITLPLGPYLLQTAVDWLYQGDQYTDIDLDPHTFEPAHSTYAARLSLVDPNHGWTLTIGGSNLLDKNYATQVVDTAFFPGGYGVTQAAGRKLYAAFALSF</sequence>
<dbReference type="RefSeq" id="WP_166253167.1">
    <property type="nucleotide sequence ID" value="NZ_JAAMOW010000002.1"/>
</dbReference>
<dbReference type="InterPro" id="IPR000531">
    <property type="entry name" value="Beta-barrel_TonB"/>
</dbReference>
<feature type="region of interest" description="Disordered" evidence="15">
    <location>
        <begin position="47"/>
        <end position="81"/>
    </location>
</feature>
<dbReference type="InterPro" id="IPR039426">
    <property type="entry name" value="TonB-dep_rcpt-like"/>
</dbReference>
<dbReference type="InterPro" id="IPR012910">
    <property type="entry name" value="Plug_dom"/>
</dbReference>
<dbReference type="SUPFAM" id="SSF56935">
    <property type="entry name" value="Porins"/>
    <property type="match status" value="1"/>
</dbReference>
<dbReference type="AlphaFoldDB" id="A0A6M2BPX8"/>
<dbReference type="Gene3D" id="2.40.170.20">
    <property type="entry name" value="TonB-dependent receptor, beta-barrel domain"/>
    <property type="match status" value="2"/>
</dbReference>
<reference evidence="18 19" key="1">
    <citation type="journal article" date="2014" name="Int. J. Syst. Evol. Microbiol.">
        <title>Solimonas terrae sp. nov., isolated from soil.</title>
        <authorList>
            <person name="Kim S.J."/>
            <person name="Moon J.Y."/>
            <person name="Weon H.Y."/>
            <person name="Ahn J.H."/>
            <person name="Chen W.M."/>
            <person name="Kwon S.W."/>
        </authorList>
    </citation>
    <scope>NUCLEOTIDE SEQUENCE [LARGE SCALE GENOMIC DNA]</scope>
    <source>
        <strain evidence="18 19">KIS83-12</strain>
    </source>
</reference>
<comment type="caution">
    <text evidence="18">The sequence shown here is derived from an EMBL/GenBank/DDBJ whole genome shotgun (WGS) entry which is preliminary data.</text>
</comment>
<evidence type="ECO:0000256" key="7">
    <source>
        <dbReference type="ARBA" id="ARBA00023004"/>
    </source>
</evidence>
<evidence type="ECO:0000256" key="5">
    <source>
        <dbReference type="ARBA" id="ARBA00022692"/>
    </source>
</evidence>
<keyword evidence="11 12" id="KW-0998">Cell outer membrane</keyword>
<feature type="domain" description="TonB-dependent receptor plug" evidence="17">
    <location>
        <begin position="129"/>
        <end position="237"/>
    </location>
</feature>
<keyword evidence="4" id="KW-0410">Iron transport</keyword>
<proteinExistence type="inferred from homology"/>
<keyword evidence="5 12" id="KW-0812">Transmembrane</keyword>
<dbReference type="InterPro" id="IPR010917">
    <property type="entry name" value="TonB_rcpt_CS"/>
</dbReference>
<evidence type="ECO:0000256" key="1">
    <source>
        <dbReference type="ARBA" id="ARBA00004571"/>
    </source>
</evidence>
<keyword evidence="19" id="KW-1185">Reference proteome</keyword>
<organism evidence="18 19">
    <name type="scientific">Solimonas terrae</name>
    <dbReference type="NCBI Taxonomy" id="1396819"/>
    <lineage>
        <taxon>Bacteria</taxon>
        <taxon>Pseudomonadati</taxon>
        <taxon>Pseudomonadota</taxon>
        <taxon>Gammaproteobacteria</taxon>
        <taxon>Nevskiales</taxon>
        <taxon>Nevskiaceae</taxon>
        <taxon>Solimonas</taxon>
    </lineage>
</organism>
<evidence type="ECO:0000256" key="6">
    <source>
        <dbReference type="ARBA" id="ARBA00022729"/>
    </source>
</evidence>
<evidence type="ECO:0000313" key="18">
    <source>
        <dbReference type="EMBL" id="NGY04271.1"/>
    </source>
</evidence>
<evidence type="ECO:0000256" key="12">
    <source>
        <dbReference type="PROSITE-ProRule" id="PRU01360"/>
    </source>
</evidence>
<feature type="domain" description="TonB-dependent receptor-like beta-barrel" evidence="16">
    <location>
        <begin position="400"/>
        <end position="832"/>
    </location>
</feature>
<evidence type="ECO:0000256" key="11">
    <source>
        <dbReference type="ARBA" id="ARBA00023237"/>
    </source>
</evidence>
<dbReference type="GO" id="GO:0006826">
    <property type="term" value="P:iron ion transport"/>
    <property type="evidence" value="ECO:0007669"/>
    <property type="project" value="UniProtKB-KW"/>
</dbReference>
<evidence type="ECO:0000256" key="9">
    <source>
        <dbReference type="ARBA" id="ARBA00023077"/>
    </source>
</evidence>
<dbReference type="Proteomes" id="UP000472676">
    <property type="component" value="Unassembled WGS sequence"/>
</dbReference>
<dbReference type="InterPro" id="IPR036942">
    <property type="entry name" value="Beta-barrel_TonB_sf"/>
</dbReference>
<comment type="similarity">
    <text evidence="12 14">Belongs to the TonB-dependent receptor family.</text>
</comment>
<dbReference type="Pfam" id="PF00593">
    <property type="entry name" value="TonB_dep_Rec_b-barrel"/>
    <property type="match status" value="1"/>
</dbReference>
<keyword evidence="6" id="KW-0732">Signal</keyword>
<evidence type="ECO:0000256" key="15">
    <source>
        <dbReference type="SAM" id="MobiDB-lite"/>
    </source>
</evidence>
<keyword evidence="3 12" id="KW-1134">Transmembrane beta strand</keyword>
<evidence type="ECO:0000259" key="17">
    <source>
        <dbReference type="Pfam" id="PF07715"/>
    </source>
</evidence>
<evidence type="ECO:0000256" key="3">
    <source>
        <dbReference type="ARBA" id="ARBA00022452"/>
    </source>
</evidence>
<keyword evidence="9 14" id="KW-0798">TonB box</keyword>
<evidence type="ECO:0000256" key="8">
    <source>
        <dbReference type="ARBA" id="ARBA00023065"/>
    </source>
</evidence>
<keyword evidence="2 12" id="KW-0813">Transport</keyword>
<protein>
    <submittedName>
        <fullName evidence="18">TonB-dependent receptor</fullName>
    </submittedName>
</protein>
<dbReference type="PANTHER" id="PTHR32552">
    <property type="entry name" value="FERRICHROME IRON RECEPTOR-RELATED"/>
    <property type="match status" value="1"/>
</dbReference>
<dbReference type="PROSITE" id="PS52016">
    <property type="entry name" value="TONB_DEPENDENT_REC_3"/>
    <property type="match status" value="1"/>
</dbReference>
<comment type="subcellular location">
    <subcellularLocation>
        <location evidence="1 12">Cell outer membrane</location>
        <topology evidence="1 12">Multi-pass membrane protein</topology>
    </subcellularLocation>
</comment>
<evidence type="ECO:0000259" key="16">
    <source>
        <dbReference type="Pfam" id="PF00593"/>
    </source>
</evidence>
<evidence type="ECO:0000256" key="2">
    <source>
        <dbReference type="ARBA" id="ARBA00022448"/>
    </source>
</evidence>
<keyword evidence="7" id="KW-0408">Iron</keyword>
<keyword evidence="10 12" id="KW-0472">Membrane</keyword>
<gene>
    <name evidence="18" type="ORF">G7Y85_05815</name>
</gene>
<dbReference type="EMBL" id="JAAMOW010000002">
    <property type="protein sequence ID" value="NGY04271.1"/>
    <property type="molecule type" value="Genomic_DNA"/>
</dbReference>
<dbReference type="GO" id="GO:0009279">
    <property type="term" value="C:cell outer membrane"/>
    <property type="evidence" value="ECO:0007669"/>
    <property type="project" value="UniProtKB-SubCell"/>
</dbReference>
<evidence type="ECO:0000313" key="19">
    <source>
        <dbReference type="Proteomes" id="UP000472676"/>
    </source>
</evidence>